<evidence type="ECO:0000256" key="6">
    <source>
        <dbReference type="ARBA" id="ARBA00023125"/>
    </source>
</evidence>
<dbReference type="SUPFAM" id="SSF52540">
    <property type="entry name" value="P-loop containing nucleoside triphosphate hydrolases"/>
    <property type="match status" value="1"/>
</dbReference>
<reference evidence="14" key="1">
    <citation type="submission" date="2016-10" db="EMBL/GenBank/DDBJ databases">
        <authorList>
            <person name="Varghese N."/>
            <person name="Submissions S."/>
        </authorList>
    </citation>
    <scope>NUCLEOTIDE SEQUENCE [LARGE SCALE GENOMIC DNA]</scope>
    <source>
        <strain evidence="14">CECT 8338</strain>
    </source>
</reference>
<gene>
    <name evidence="9" type="primary">mutS</name>
    <name evidence="13" type="ORF">SAMN05216210_0864</name>
</gene>
<dbReference type="PROSITE" id="PS00486">
    <property type="entry name" value="DNA_MISMATCH_REPAIR_2"/>
    <property type="match status" value="1"/>
</dbReference>
<dbReference type="NCBIfam" id="NF003810">
    <property type="entry name" value="PRK05399.1"/>
    <property type="match status" value="1"/>
</dbReference>
<evidence type="ECO:0000256" key="1">
    <source>
        <dbReference type="ARBA" id="ARBA00006271"/>
    </source>
</evidence>
<dbReference type="SUPFAM" id="SSF55271">
    <property type="entry name" value="DNA repair protein MutS, domain I"/>
    <property type="match status" value="1"/>
</dbReference>
<dbReference type="FunFam" id="1.10.1420.10:FF:000002">
    <property type="entry name" value="DNA mismatch repair protein MutS"/>
    <property type="match status" value="1"/>
</dbReference>
<evidence type="ECO:0000313" key="14">
    <source>
        <dbReference type="Proteomes" id="UP000243924"/>
    </source>
</evidence>
<dbReference type="Gene3D" id="6.10.140.430">
    <property type="match status" value="1"/>
</dbReference>
<dbReference type="Gene3D" id="3.30.420.110">
    <property type="entry name" value="MutS, connector domain"/>
    <property type="match status" value="1"/>
</dbReference>
<dbReference type="Pfam" id="PF00488">
    <property type="entry name" value="MutS_V"/>
    <property type="match status" value="1"/>
</dbReference>
<name>A0A1H2EMB3_9GAMM</name>
<dbReference type="InterPro" id="IPR007860">
    <property type="entry name" value="DNA_mmatch_repair_MutS_con_dom"/>
</dbReference>
<dbReference type="InterPro" id="IPR045076">
    <property type="entry name" value="MutS"/>
</dbReference>
<evidence type="ECO:0000256" key="5">
    <source>
        <dbReference type="ARBA" id="ARBA00022840"/>
    </source>
</evidence>
<organism evidence="13 14">
    <name type="scientific">Halopseudomonas salegens</name>
    <dbReference type="NCBI Taxonomy" id="1434072"/>
    <lineage>
        <taxon>Bacteria</taxon>
        <taxon>Pseudomonadati</taxon>
        <taxon>Pseudomonadota</taxon>
        <taxon>Gammaproteobacteria</taxon>
        <taxon>Pseudomonadales</taxon>
        <taxon>Pseudomonadaceae</taxon>
        <taxon>Halopseudomonas</taxon>
    </lineage>
</organism>
<dbReference type="Pfam" id="PF01624">
    <property type="entry name" value="MutS_I"/>
    <property type="match status" value="1"/>
</dbReference>
<dbReference type="NCBIfam" id="TIGR01070">
    <property type="entry name" value="mutS1"/>
    <property type="match status" value="1"/>
</dbReference>
<dbReference type="SMART" id="SM00534">
    <property type="entry name" value="MUTSac"/>
    <property type="match status" value="1"/>
</dbReference>
<evidence type="ECO:0000256" key="7">
    <source>
        <dbReference type="ARBA" id="ARBA00023204"/>
    </source>
</evidence>
<dbReference type="SUPFAM" id="SSF53150">
    <property type="entry name" value="DNA repair protein MutS, domain II"/>
    <property type="match status" value="1"/>
</dbReference>
<proteinExistence type="inferred from homology"/>
<dbReference type="InterPro" id="IPR007695">
    <property type="entry name" value="DNA_mismatch_repair_MutS-lik_N"/>
</dbReference>
<dbReference type="GO" id="GO:0005524">
    <property type="term" value="F:ATP binding"/>
    <property type="evidence" value="ECO:0007669"/>
    <property type="project" value="UniProtKB-UniRule"/>
</dbReference>
<dbReference type="Proteomes" id="UP000243924">
    <property type="component" value="Chromosome I"/>
</dbReference>
<dbReference type="FunFam" id="3.40.50.300:FF:000283">
    <property type="entry name" value="DNA mismatch repair protein MutS"/>
    <property type="match status" value="1"/>
</dbReference>
<dbReference type="PIRSF" id="PIRSF037677">
    <property type="entry name" value="DNA_mis_repair_Msh6"/>
    <property type="match status" value="1"/>
</dbReference>
<dbReference type="CDD" id="cd03284">
    <property type="entry name" value="ABC_MutS1"/>
    <property type="match status" value="1"/>
</dbReference>
<dbReference type="PANTHER" id="PTHR11361:SF34">
    <property type="entry name" value="DNA MISMATCH REPAIR PROTEIN MSH1, MITOCHONDRIAL"/>
    <property type="match status" value="1"/>
</dbReference>
<dbReference type="InterPro" id="IPR000432">
    <property type="entry name" value="DNA_mismatch_repair_MutS_C"/>
</dbReference>
<keyword evidence="14" id="KW-1185">Reference proteome</keyword>
<evidence type="ECO:0000256" key="11">
    <source>
        <dbReference type="SAM" id="MobiDB-lite"/>
    </source>
</evidence>
<dbReference type="InterPro" id="IPR007696">
    <property type="entry name" value="DNA_mismatch_repair_MutS_core"/>
</dbReference>
<dbReference type="HAMAP" id="MF_00096">
    <property type="entry name" value="MutS"/>
    <property type="match status" value="1"/>
</dbReference>
<dbReference type="GO" id="GO:0003684">
    <property type="term" value="F:damaged DNA binding"/>
    <property type="evidence" value="ECO:0007669"/>
    <property type="project" value="UniProtKB-UniRule"/>
</dbReference>
<feature type="region of interest" description="Disordered" evidence="11">
    <location>
        <begin position="804"/>
        <end position="826"/>
    </location>
</feature>
<dbReference type="Pfam" id="PF05188">
    <property type="entry name" value="MutS_II"/>
    <property type="match status" value="1"/>
</dbReference>
<dbReference type="FunFam" id="3.40.1170.10:FF:000001">
    <property type="entry name" value="DNA mismatch repair protein MutS"/>
    <property type="match status" value="1"/>
</dbReference>
<comment type="similarity">
    <text evidence="1 9 10">Belongs to the DNA mismatch repair MutS family.</text>
</comment>
<dbReference type="SMART" id="SM00533">
    <property type="entry name" value="MUTSd"/>
    <property type="match status" value="1"/>
</dbReference>
<feature type="domain" description="DNA mismatch repair proteins mutS family" evidence="12">
    <location>
        <begin position="694"/>
        <end position="710"/>
    </location>
</feature>
<dbReference type="GO" id="GO:0140664">
    <property type="term" value="F:ATP-dependent DNA damage sensor activity"/>
    <property type="evidence" value="ECO:0007669"/>
    <property type="project" value="InterPro"/>
</dbReference>
<dbReference type="Pfam" id="PF05192">
    <property type="entry name" value="MutS_III"/>
    <property type="match status" value="1"/>
</dbReference>
<dbReference type="SUPFAM" id="SSF48334">
    <property type="entry name" value="DNA repair protein MutS, domain III"/>
    <property type="match status" value="1"/>
</dbReference>
<evidence type="ECO:0000256" key="9">
    <source>
        <dbReference type="HAMAP-Rule" id="MF_00096"/>
    </source>
</evidence>
<dbReference type="InterPro" id="IPR017261">
    <property type="entry name" value="DNA_mismatch_repair_MutS/MSH"/>
</dbReference>
<protein>
    <recommendedName>
        <fullName evidence="2 9">DNA mismatch repair protein MutS</fullName>
    </recommendedName>
</protein>
<dbReference type="InterPro" id="IPR036678">
    <property type="entry name" value="MutS_con_dom_sf"/>
</dbReference>
<dbReference type="OrthoDB" id="9802448at2"/>
<keyword evidence="6 9" id="KW-0238">DNA-binding</keyword>
<dbReference type="GO" id="GO:0030983">
    <property type="term" value="F:mismatched DNA binding"/>
    <property type="evidence" value="ECO:0007669"/>
    <property type="project" value="InterPro"/>
</dbReference>
<dbReference type="InterPro" id="IPR007861">
    <property type="entry name" value="DNA_mismatch_repair_MutS_clamp"/>
</dbReference>
<dbReference type="Pfam" id="PF05190">
    <property type="entry name" value="MutS_IV"/>
    <property type="match status" value="1"/>
</dbReference>
<feature type="binding site" evidence="9">
    <location>
        <begin position="620"/>
        <end position="627"/>
    </location>
    <ligand>
        <name>ATP</name>
        <dbReference type="ChEBI" id="CHEBI:30616"/>
    </ligand>
</feature>
<dbReference type="RefSeq" id="WP_092384481.1">
    <property type="nucleotide sequence ID" value="NZ_LT629787.1"/>
</dbReference>
<dbReference type="EMBL" id="LT629787">
    <property type="protein sequence ID" value="SDT96256.1"/>
    <property type="molecule type" value="Genomic_DNA"/>
</dbReference>
<dbReference type="InterPro" id="IPR027417">
    <property type="entry name" value="P-loop_NTPase"/>
</dbReference>
<sequence>MKKDVRNQPSGSNHTPMMQQFFSIKQHHPDQLLFYRMGDFYELFYDDAKKAARLLDITLTARGQSGGQPIPMAGIPYHAAEGYLARLVKLGESVVICEQVGDPATSKGPVERKVARIITPGTVSDEALLDERRDNLLAAIVGNNKGFGLACLDINSGRFSVMELAGWENLLNELERLAPAELLIPDDWESNTPIERRRAVRRRAPWDFDQDSAFKSLTQQFGTQDLVGFGCADLTLGLGAAGALLAYAKETQRTALPHLRSISQERAEDSVIIDAASRRNLEIDCNLSGGRDNTLADVLDHTATAMGSRLLTRWLNRPLRDMATLDARQGSIACLLEQHQHEELRPLLKGIGDIERILARVALRSARPRDLARLRDALALLPELQTELATLEYDHLQTLAERISQHPALADLLGKAIIDNPPVVIRDGGVIKPGFDEELDELQNISENAGQFLLDLETRERERTGLSTLKVGYNRVHGYFIELSRGQSDKAPADYIRRQTLKGAERFITPELKEFEDKALSARSRALAREKLLYEQLLDRLNDDLAVLQDCAGGLAELDVLATLAERASSLDYCRPQFVSDSQLRIEQGRHPVVEHVLDTPFVANDVTLDQDTRMLVITGPNMGGKSTYMRQTALIVLLAHIGSYVPAHSVELSSVDRIFTRIGSSDDLAGGRSTFMVEMSETANILNNATDASLVLMDEVGRGTSTFDGLSLAWSAAEYLGRLRAFSLFATHYFELTSLAETDPGVINVHLTATEHNERIVFLHSVQPGPASQSYGLQVAQLAGVPRSVIERAREHLSHLEQQSLGHNNRLSPPESHTPLQNDLFASAPHPLVDKLQQLQPDDLSPRQALELLYSWKQHL</sequence>
<keyword evidence="5 9" id="KW-0067">ATP-binding</keyword>
<dbReference type="AlphaFoldDB" id="A0A1H2EMB3"/>
<dbReference type="PANTHER" id="PTHR11361">
    <property type="entry name" value="DNA MISMATCH REPAIR PROTEIN MUTS FAMILY MEMBER"/>
    <property type="match status" value="1"/>
</dbReference>
<keyword evidence="7 9" id="KW-0234">DNA repair</keyword>
<dbReference type="GO" id="GO:0006298">
    <property type="term" value="P:mismatch repair"/>
    <property type="evidence" value="ECO:0007669"/>
    <property type="project" value="UniProtKB-UniRule"/>
</dbReference>
<dbReference type="STRING" id="1434072.SAMN05216210_0864"/>
<dbReference type="InterPro" id="IPR016151">
    <property type="entry name" value="DNA_mismatch_repair_MutS_N"/>
</dbReference>
<evidence type="ECO:0000256" key="4">
    <source>
        <dbReference type="ARBA" id="ARBA00022763"/>
    </source>
</evidence>
<dbReference type="Gene3D" id="3.40.50.300">
    <property type="entry name" value="P-loop containing nucleotide triphosphate hydrolases"/>
    <property type="match status" value="1"/>
</dbReference>
<evidence type="ECO:0000256" key="8">
    <source>
        <dbReference type="ARBA" id="ARBA00024647"/>
    </source>
</evidence>
<evidence type="ECO:0000256" key="3">
    <source>
        <dbReference type="ARBA" id="ARBA00022741"/>
    </source>
</evidence>
<evidence type="ECO:0000313" key="13">
    <source>
        <dbReference type="EMBL" id="SDT96256.1"/>
    </source>
</evidence>
<comment type="function">
    <text evidence="8 9">This protein is involved in the repair of mismatches in DNA. It is possible that it carries out the mismatch recognition step. This protein has a weak ATPase activity.</text>
</comment>
<keyword evidence="3 9" id="KW-0547">Nucleotide-binding</keyword>
<dbReference type="Gene3D" id="3.40.1170.10">
    <property type="entry name" value="DNA repair protein MutS, domain I"/>
    <property type="match status" value="1"/>
</dbReference>
<dbReference type="Gene3D" id="1.10.1420.10">
    <property type="match status" value="2"/>
</dbReference>
<dbReference type="InterPro" id="IPR036187">
    <property type="entry name" value="DNA_mismatch_repair_MutS_sf"/>
</dbReference>
<accession>A0A1H2EMB3</accession>
<evidence type="ECO:0000256" key="2">
    <source>
        <dbReference type="ARBA" id="ARBA00021982"/>
    </source>
</evidence>
<evidence type="ECO:0000259" key="12">
    <source>
        <dbReference type="PROSITE" id="PS00486"/>
    </source>
</evidence>
<keyword evidence="4 9" id="KW-0227">DNA damage</keyword>
<dbReference type="InterPro" id="IPR005748">
    <property type="entry name" value="DNA_mismatch_repair_MutS"/>
</dbReference>
<dbReference type="GO" id="GO:0005829">
    <property type="term" value="C:cytosol"/>
    <property type="evidence" value="ECO:0007669"/>
    <property type="project" value="TreeGrafter"/>
</dbReference>
<evidence type="ECO:0000256" key="10">
    <source>
        <dbReference type="RuleBase" id="RU003756"/>
    </source>
</evidence>